<organism evidence="3 4">
    <name type="scientific">Saccharothrix australiensis</name>
    <dbReference type="NCBI Taxonomy" id="2072"/>
    <lineage>
        <taxon>Bacteria</taxon>
        <taxon>Bacillati</taxon>
        <taxon>Actinomycetota</taxon>
        <taxon>Actinomycetes</taxon>
        <taxon>Pseudonocardiales</taxon>
        <taxon>Pseudonocardiaceae</taxon>
        <taxon>Saccharothrix</taxon>
    </lineage>
</organism>
<evidence type="ECO:0000259" key="2">
    <source>
        <dbReference type="PROSITE" id="PS50943"/>
    </source>
</evidence>
<sequence>MPGPSPTHDRTLAAKIDHLFRTVRPPSGKEYSFEEVAETVRAGGGPTISGTYLWQLRKGLRDNPTRRHLEALAGFFGVPPAYFFDDDTTRQVDAELALIAALRDASVRQIAMRAAGLSPRSLGAITEMVERAREIEGLPDPPAPDPPAADPPAHGSR</sequence>
<dbReference type="PROSITE" id="PS50943">
    <property type="entry name" value="HTH_CROC1"/>
    <property type="match status" value="1"/>
</dbReference>
<reference evidence="3 4" key="1">
    <citation type="submission" date="2018-10" db="EMBL/GenBank/DDBJ databases">
        <title>Sequencing the genomes of 1000 actinobacteria strains.</title>
        <authorList>
            <person name="Klenk H.-P."/>
        </authorList>
    </citation>
    <scope>NUCLEOTIDE SEQUENCE [LARGE SCALE GENOMIC DNA]</scope>
    <source>
        <strain evidence="3 4">DSM 43800</strain>
    </source>
</reference>
<dbReference type="RefSeq" id="WP_121006478.1">
    <property type="nucleotide sequence ID" value="NZ_RBXO01000001.1"/>
</dbReference>
<evidence type="ECO:0000313" key="3">
    <source>
        <dbReference type="EMBL" id="RKT54686.1"/>
    </source>
</evidence>
<evidence type="ECO:0000313" key="4">
    <source>
        <dbReference type="Proteomes" id="UP000282084"/>
    </source>
</evidence>
<proteinExistence type="predicted"/>
<dbReference type="EMBL" id="RBXO01000001">
    <property type="protein sequence ID" value="RKT54686.1"/>
    <property type="molecule type" value="Genomic_DNA"/>
</dbReference>
<dbReference type="Proteomes" id="UP000282084">
    <property type="component" value="Unassembled WGS sequence"/>
</dbReference>
<evidence type="ECO:0000256" key="1">
    <source>
        <dbReference type="SAM" id="MobiDB-lite"/>
    </source>
</evidence>
<dbReference type="CDD" id="cd00093">
    <property type="entry name" value="HTH_XRE"/>
    <property type="match status" value="1"/>
</dbReference>
<dbReference type="AlphaFoldDB" id="A0A495VZB1"/>
<dbReference type="InterPro" id="IPR001387">
    <property type="entry name" value="Cro/C1-type_HTH"/>
</dbReference>
<dbReference type="GO" id="GO:0003677">
    <property type="term" value="F:DNA binding"/>
    <property type="evidence" value="ECO:0007669"/>
    <property type="project" value="InterPro"/>
</dbReference>
<name>A0A495VZB1_9PSEU</name>
<dbReference type="OrthoDB" id="2679623at2"/>
<gene>
    <name evidence="3" type="ORF">C8E97_3334</name>
</gene>
<comment type="caution">
    <text evidence="3">The sequence shown here is derived from an EMBL/GenBank/DDBJ whole genome shotgun (WGS) entry which is preliminary data.</text>
</comment>
<protein>
    <submittedName>
        <fullName evidence="3">Transcriptional regulator with XRE-family HTH domain</fullName>
    </submittedName>
</protein>
<feature type="compositionally biased region" description="Pro residues" evidence="1">
    <location>
        <begin position="139"/>
        <end position="150"/>
    </location>
</feature>
<dbReference type="Gene3D" id="1.10.260.40">
    <property type="entry name" value="lambda repressor-like DNA-binding domains"/>
    <property type="match status" value="1"/>
</dbReference>
<dbReference type="InterPro" id="IPR010982">
    <property type="entry name" value="Lambda_DNA-bd_dom_sf"/>
</dbReference>
<feature type="region of interest" description="Disordered" evidence="1">
    <location>
        <begin position="132"/>
        <end position="157"/>
    </location>
</feature>
<accession>A0A495VZB1</accession>
<keyword evidence="4" id="KW-1185">Reference proteome</keyword>
<feature type="domain" description="HTH cro/C1-type" evidence="2">
    <location>
        <begin position="48"/>
        <end position="83"/>
    </location>
</feature>